<proteinExistence type="predicted"/>
<reference evidence="2" key="2">
    <citation type="submission" date="2009-10" db="EMBL/GenBank/DDBJ databases">
        <title>The genome sequence of Streptomyces pristinaespiralis strain ATCC 25486.</title>
        <authorList>
            <consortium name="The Broad Institute Genome Sequencing Platform"/>
            <consortium name="Broad Institute Microbial Sequencing Center"/>
            <person name="Fischbach M."/>
            <person name="Godfrey P."/>
            <person name="Ward D."/>
            <person name="Young S."/>
            <person name="Zeng Q."/>
            <person name="Koehrsen M."/>
            <person name="Alvarado L."/>
            <person name="Berlin A.M."/>
            <person name="Bochicchio J."/>
            <person name="Borenstein D."/>
            <person name="Chapman S.B."/>
            <person name="Chen Z."/>
            <person name="Engels R."/>
            <person name="Freedman E."/>
            <person name="Gellesch M."/>
            <person name="Goldberg J."/>
            <person name="Griggs A."/>
            <person name="Gujja S."/>
            <person name="Heilman E.R."/>
            <person name="Heiman D.I."/>
            <person name="Hepburn T.A."/>
            <person name="Howarth C."/>
            <person name="Jen D."/>
            <person name="Larson L."/>
            <person name="Lewis B."/>
            <person name="Mehta T."/>
            <person name="Park D."/>
            <person name="Pearson M."/>
            <person name="Richards J."/>
            <person name="Roberts A."/>
            <person name="Saif S."/>
            <person name="Shea T.D."/>
            <person name="Shenoy N."/>
            <person name="Sisk P."/>
            <person name="Stolte C."/>
            <person name="Sykes S.N."/>
            <person name="Thomson T."/>
            <person name="Walk T."/>
            <person name="White J."/>
            <person name="Yandava C."/>
            <person name="Straight P."/>
            <person name="Clardy J."/>
            <person name="Hung D."/>
            <person name="Kolter R."/>
            <person name="Mekalanos J."/>
            <person name="Walker S."/>
            <person name="Walsh C.T."/>
            <person name="Wieland-Brown L.C."/>
            <person name="Haas B."/>
            <person name="Nusbaum C."/>
            <person name="Birren B."/>
        </authorList>
    </citation>
    <scope>NUCLEOTIDE SEQUENCE [LARGE SCALE GENOMIC DNA]</scope>
    <source>
        <strain evidence="2">ATCC 25486 / DSM 40338 / CBS 914.69 / JCM 4507 / NBRC 13074 / NRRL 2958 / 5647</strain>
    </source>
</reference>
<dbReference type="Proteomes" id="UP000002805">
    <property type="component" value="Chromosome"/>
</dbReference>
<evidence type="ECO:0000313" key="1">
    <source>
        <dbReference type="EMBL" id="EDY64341.2"/>
    </source>
</evidence>
<reference evidence="2" key="1">
    <citation type="submission" date="2008-02" db="EMBL/GenBank/DDBJ databases">
        <authorList>
            <consortium name="The Broad Institute Genome Sequencing Platform"/>
            <person name="Fischbach M."/>
            <person name="Ward D."/>
            <person name="Young S."/>
            <person name="Jaffe D."/>
            <person name="Gnerre S."/>
            <person name="Berlin A."/>
            <person name="Heiman D."/>
            <person name="Hepburn T."/>
            <person name="Sykes S."/>
            <person name="Alvarado L."/>
            <person name="Kodira C.D."/>
            <person name="Straight P."/>
            <person name="Clardy J."/>
            <person name="Hung D."/>
            <person name="Kolter R."/>
            <person name="Mekalanos J."/>
            <person name="Walker S."/>
            <person name="Walsh C.T."/>
            <person name="Lander E."/>
            <person name="Galagan J."/>
            <person name="Nusbaum C."/>
            <person name="Birren B."/>
        </authorList>
    </citation>
    <scope>NUCLEOTIDE SEQUENCE [LARGE SCALE GENOMIC DNA]</scope>
    <source>
        <strain evidence="2">ATCC 25486 / DSM 40338 / CBS 914.69 / JCM 4507 / NBRC 13074 / NRRL 2958 / 5647</strain>
    </source>
</reference>
<dbReference type="AlphaFoldDB" id="B5HBY0"/>
<gene>
    <name evidence="1" type="ORF">SSDG_02663</name>
</gene>
<keyword evidence="2" id="KW-1185">Reference proteome</keyword>
<dbReference type="HOGENOM" id="CLU_063871_0_0_11"/>
<sequence length="379" mass="40150">MRRCPCFPSGGHLFVFVCAGCDAELTAPLSQVALPVHAHQQYGNGLQLPVLMEPGTFAVEPEPWGPPWRRWEEIGPDEAAARGVHAPVHGLSDGAPGAIVIAPGDTRGVVLIPERRGGACCGLAAGDGPNTACAACGLPVASRIDDCSLWQAMWLAPDAVRRIPVEGTDAGPLSWAELMAKGKGVSPFEPITGWGSPSGASERWSWSPQWVAAAGSALAHLVAASEGRAVTVPDGLAARMFQRPLDALLPAGPARRAVLAGPGQAAVAADADILLVPSHPQTGELWDPAGSATPRHLVPLPFGVWFRLVFPEPQLPVPASRLMPDDVLRDDPPPPAVDDDFRFDRGAFHRTLARLPAVRSPWLREIFEHPTRHTHPGAF</sequence>
<organism evidence="1 2">
    <name type="scientific">Streptomyces pristinaespiralis (strain ATCC 25486 / DSM 40338 / CBS 914.69 / JCM 4507 / KCC S-0507 / NBRC 13074 / NRRL 2958 / 5647)</name>
    <dbReference type="NCBI Taxonomy" id="457429"/>
    <lineage>
        <taxon>Bacteria</taxon>
        <taxon>Bacillati</taxon>
        <taxon>Actinomycetota</taxon>
        <taxon>Actinomycetes</taxon>
        <taxon>Kitasatosporales</taxon>
        <taxon>Streptomycetaceae</taxon>
        <taxon>Streptomyces</taxon>
    </lineage>
</organism>
<protein>
    <submittedName>
        <fullName evidence="1">Uncharacterized protein</fullName>
    </submittedName>
</protein>
<dbReference type="EMBL" id="CM000950">
    <property type="protein sequence ID" value="EDY64341.2"/>
    <property type="molecule type" value="Genomic_DNA"/>
</dbReference>
<dbReference type="eggNOG" id="ENOG5033RXT">
    <property type="taxonomic scope" value="Bacteria"/>
</dbReference>
<accession>B5HBY0</accession>
<evidence type="ECO:0000313" key="2">
    <source>
        <dbReference type="Proteomes" id="UP000002805"/>
    </source>
</evidence>
<name>B5HBY0_STRE2</name>